<sequence>MTPSRFMLLKQHQRFAQLIFGAVVLVGLCDAPCASAAAATLPAQARDLPAAGTTWCYSIGAGRVTPMTLTGVTSNIASYEAGGGSAPIKIDEQVDTYSTLNATRHGQRRLLDFPVVKDKRWSDEFDETVTSQLGHDASWQYHYHAVALSQVGATQKLKVGAGTFDTFVIERTTAWTKSDPHSSSAMLHAQHCDDASCSVSGFSKEVFWYAPSIGRAVLRAYTQSGDSSYVANQTPDDMLHDAGTLVTELVGYGDNATCAAPHASLQARTPSSPWYGFALWSNDTWEFLMTRDMARE</sequence>
<evidence type="ECO:0000313" key="3">
    <source>
        <dbReference type="Proteomes" id="UP000185151"/>
    </source>
</evidence>
<reference evidence="2 3" key="1">
    <citation type="submission" date="2016-11" db="EMBL/GenBank/DDBJ databases">
        <authorList>
            <person name="Jaros S."/>
            <person name="Januszkiewicz K."/>
            <person name="Wedrychowicz H."/>
        </authorList>
    </citation>
    <scope>NUCLEOTIDE SEQUENCE [LARGE SCALE GENOMIC DNA]</scope>
    <source>
        <strain evidence="2 3">GAS95</strain>
    </source>
</reference>
<gene>
    <name evidence="2" type="ORF">SAMN05444165_6293</name>
</gene>
<keyword evidence="1" id="KW-0732">Signal</keyword>
<keyword evidence="3" id="KW-1185">Reference proteome</keyword>
<dbReference type="AlphaFoldDB" id="A0A1N6L6U4"/>
<dbReference type="Proteomes" id="UP000185151">
    <property type="component" value="Unassembled WGS sequence"/>
</dbReference>
<feature type="signal peptide" evidence="1">
    <location>
        <begin position="1"/>
        <end position="36"/>
    </location>
</feature>
<feature type="chain" id="PRO_5013224075" evidence="1">
    <location>
        <begin position="37"/>
        <end position="296"/>
    </location>
</feature>
<evidence type="ECO:0000256" key="1">
    <source>
        <dbReference type="SAM" id="SignalP"/>
    </source>
</evidence>
<protein>
    <submittedName>
        <fullName evidence="2">Uncharacterized protein</fullName>
    </submittedName>
</protein>
<accession>A0A1N6L6U4</accession>
<proteinExistence type="predicted"/>
<dbReference type="EMBL" id="FSRU01000002">
    <property type="protein sequence ID" value="SIO64522.1"/>
    <property type="molecule type" value="Genomic_DNA"/>
</dbReference>
<evidence type="ECO:0000313" key="2">
    <source>
        <dbReference type="EMBL" id="SIO64522.1"/>
    </source>
</evidence>
<dbReference type="Gene3D" id="2.40.360.20">
    <property type="match status" value="1"/>
</dbReference>
<name>A0A1N6L6U4_9BURK</name>
<organism evidence="2 3">
    <name type="scientific">Paraburkholderia phenazinium</name>
    <dbReference type="NCBI Taxonomy" id="60549"/>
    <lineage>
        <taxon>Bacteria</taxon>
        <taxon>Pseudomonadati</taxon>
        <taxon>Pseudomonadota</taxon>
        <taxon>Betaproteobacteria</taxon>
        <taxon>Burkholderiales</taxon>
        <taxon>Burkholderiaceae</taxon>
        <taxon>Paraburkholderia</taxon>
    </lineage>
</organism>